<evidence type="ECO:0000256" key="5">
    <source>
        <dbReference type="ARBA" id="ARBA00023136"/>
    </source>
</evidence>
<reference evidence="11 12" key="1">
    <citation type="submission" date="2024-05" db="EMBL/GenBank/DDBJ databases">
        <title>Roseateles sp. DJS-2-20 16S ribosomal RNA gene Genome sequencing and assembly.</title>
        <authorList>
            <person name="Woo H."/>
        </authorList>
    </citation>
    <scope>NUCLEOTIDE SEQUENCE [LARGE SCALE GENOMIC DNA]</scope>
    <source>
        <strain evidence="11 12">DJS-2-20</strain>
    </source>
</reference>
<accession>A0ABV0FXJ4</accession>
<dbReference type="PANTHER" id="PTHR30625">
    <property type="entry name" value="PROTEIN TOLQ"/>
    <property type="match status" value="1"/>
</dbReference>
<evidence type="ECO:0000313" key="11">
    <source>
        <dbReference type="EMBL" id="MEO3690648.1"/>
    </source>
</evidence>
<protein>
    <submittedName>
        <fullName evidence="11">MotA/TolQ/ExbB proton channel family protein</fullName>
    </submittedName>
</protein>
<evidence type="ECO:0000256" key="2">
    <source>
        <dbReference type="ARBA" id="ARBA00022475"/>
    </source>
</evidence>
<evidence type="ECO:0000256" key="3">
    <source>
        <dbReference type="ARBA" id="ARBA00022692"/>
    </source>
</evidence>
<dbReference type="Pfam" id="PF01618">
    <property type="entry name" value="MotA_ExbB"/>
    <property type="match status" value="1"/>
</dbReference>
<feature type="transmembrane region" description="Helical" evidence="8">
    <location>
        <begin position="182"/>
        <end position="202"/>
    </location>
</feature>
<dbReference type="RefSeq" id="WP_347703472.1">
    <property type="nucleotide sequence ID" value="NZ_JBDPZD010000001.1"/>
</dbReference>
<comment type="similarity">
    <text evidence="6">Belongs to the exbB/tolQ family.</text>
</comment>
<keyword evidence="5 8" id="KW-0472">Membrane</keyword>
<dbReference type="EMBL" id="JBDPZD010000001">
    <property type="protein sequence ID" value="MEO3690648.1"/>
    <property type="molecule type" value="Genomic_DNA"/>
</dbReference>
<keyword evidence="2" id="KW-1003">Cell membrane</keyword>
<evidence type="ECO:0000313" key="12">
    <source>
        <dbReference type="Proteomes" id="UP001495147"/>
    </source>
</evidence>
<feature type="signal peptide" evidence="9">
    <location>
        <begin position="1"/>
        <end position="20"/>
    </location>
</feature>
<evidence type="ECO:0000256" key="6">
    <source>
        <dbReference type="RuleBase" id="RU004057"/>
    </source>
</evidence>
<evidence type="ECO:0000259" key="10">
    <source>
        <dbReference type="Pfam" id="PF01618"/>
    </source>
</evidence>
<feature type="transmembrane region" description="Helical" evidence="8">
    <location>
        <begin position="36"/>
        <end position="53"/>
    </location>
</feature>
<feature type="chain" id="PRO_5046907267" evidence="9">
    <location>
        <begin position="21"/>
        <end position="262"/>
    </location>
</feature>
<keyword evidence="9" id="KW-0732">Signal</keyword>
<name>A0ABV0FXJ4_9BURK</name>
<dbReference type="InterPro" id="IPR050790">
    <property type="entry name" value="ExbB/TolQ_transport"/>
</dbReference>
<dbReference type="InterPro" id="IPR002898">
    <property type="entry name" value="MotA_ExbB_proton_chnl"/>
</dbReference>
<keyword evidence="4 8" id="KW-1133">Transmembrane helix</keyword>
<keyword evidence="6" id="KW-0653">Protein transport</keyword>
<gene>
    <name evidence="11" type="ORF">ABDJ85_04155</name>
</gene>
<proteinExistence type="inferred from homology"/>
<evidence type="ECO:0000256" key="4">
    <source>
        <dbReference type="ARBA" id="ARBA00022989"/>
    </source>
</evidence>
<feature type="transmembrane region" description="Helical" evidence="8">
    <location>
        <begin position="136"/>
        <end position="162"/>
    </location>
</feature>
<comment type="caution">
    <text evidence="11">The sequence shown here is derived from an EMBL/GenBank/DDBJ whole genome shotgun (WGS) entry which is preliminary data.</text>
</comment>
<keyword evidence="3 8" id="KW-0812">Transmembrane</keyword>
<dbReference type="PANTHER" id="PTHR30625:SF11">
    <property type="entry name" value="MOTA_TOLQ_EXBB PROTON CHANNEL DOMAIN-CONTAINING PROTEIN"/>
    <property type="match status" value="1"/>
</dbReference>
<evidence type="ECO:0000256" key="1">
    <source>
        <dbReference type="ARBA" id="ARBA00004651"/>
    </source>
</evidence>
<evidence type="ECO:0000256" key="7">
    <source>
        <dbReference type="SAM" id="MobiDB-lite"/>
    </source>
</evidence>
<feature type="domain" description="MotA/TolQ/ExbB proton channel" evidence="10">
    <location>
        <begin position="107"/>
        <end position="207"/>
    </location>
</feature>
<dbReference type="Proteomes" id="UP001495147">
    <property type="component" value="Unassembled WGS sequence"/>
</dbReference>
<evidence type="ECO:0000256" key="8">
    <source>
        <dbReference type="SAM" id="Phobius"/>
    </source>
</evidence>
<keyword evidence="12" id="KW-1185">Reference proteome</keyword>
<evidence type="ECO:0000256" key="9">
    <source>
        <dbReference type="SAM" id="SignalP"/>
    </source>
</evidence>
<comment type="subcellular location">
    <subcellularLocation>
        <location evidence="1">Cell membrane</location>
        <topology evidence="1">Multi-pass membrane protein</topology>
    </subcellularLocation>
    <subcellularLocation>
        <location evidence="6">Membrane</location>
        <topology evidence="6">Multi-pass membrane protein</topology>
    </subcellularLocation>
</comment>
<feature type="region of interest" description="Disordered" evidence="7">
    <location>
        <begin position="232"/>
        <end position="262"/>
    </location>
</feature>
<keyword evidence="6" id="KW-0813">Transport</keyword>
<organism evidence="11 12">
    <name type="scientific">Roseateles paludis</name>
    <dbReference type="NCBI Taxonomy" id="3145238"/>
    <lineage>
        <taxon>Bacteria</taxon>
        <taxon>Pseudomonadati</taxon>
        <taxon>Pseudomonadota</taxon>
        <taxon>Betaproteobacteria</taxon>
        <taxon>Burkholderiales</taxon>
        <taxon>Sphaerotilaceae</taxon>
        <taxon>Roseateles</taxon>
    </lineage>
</organism>
<sequence>MKRAGWVPLLLLAAAPHALAQSQSLDLASELAHGGTGVWVIGALSVLAVAVTLERLTRFRAGRLAPPGLVDEVLPLWRAGDFAAVEAELARRPSALARVLAYLVQHRKAEPAALSTRAGDIASLALREQQQRAYPLAVVATIAPIVGLLGTVVGMIEAFHAIAFASGLGDPAVLASGISKALVNTAAGLSVALPALGMHHFFKHRLTLIGLALEREVNRVFDEVLIESHGNAGPPQVSMTPSGGGLDAGQPWGHTVTERDAH</sequence>